<name>Q222N6_ALBFT</name>
<feature type="domain" description="Doubled CXXCH motif" evidence="3">
    <location>
        <begin position="54"/>
        <end position="100"/>
    </location>
</feature>
<dbReference type="Proteomes" id="UP000008332">
    <property type="component" value="Chromosome"/>
</dbReference>
<feature type="signal peptide" evidence="2">
    <location>
        <begin position="1"/>
        <end position="27"/>
    </location>
</feature>
<sequence>MKNTPSLKASLAWALALTFTFALPVLAQNRDKDKDKDKACLECHAAVAQKKVVHAAVHMGCNSCHNEVELNTVPHKSRSKTAKERSAENAAMCANCHDKKLFEGKVVHAPIAAGECNDCHDPHASDNLGLLKKEPATLCLDCHPDIKKGPHVVAGFTRSGHPLGDEKKEAKDPLRSGKKFYCGSCHEPHSSERPKLNRFGLGMVACQKCHEK</sequence>
<dbReference type="eggNOG" id="COG3005">
    <property type="taxonomic scope" value="Bacteria"/>
</dbReference>
<feature type="domain" description="Doubled CXXCH motif" evidence="3">
    <location>
        <begin position="108"/>
        <end position="147"/>
    </location>
</feature>
<dbReference type="HOGENOM" id="CLU_1198222_0_0_4"/>
<dbReference type="InterPro" id="IPR010177">
    <property type="entry name" value="Paired_CXXCH_1"/>
</dbReference>
<organism evidence="4 5">
    <name type="scientific">Albidiferax ferrireducens (strain ATCC BAA-621 / DSM 15236 / T118)</name>
    <name type="common">Rhodoferax ferrireducens</name>
    <dbReference type="NCBI Taxonomy" id="338969"/>
    <lineage>
        <taxon>Bacteria</taxon>
        <taxon>Pseudomonadati</taxon>
        <taxon>Pseudomonadota</taxon>
        <taxon>Betaproteobacteria</taxon>
        <taxon>Burkholderiales</taxon>
        <taxon>Comamonadaceae</taxon>
        <taxon>Rhodoferax</taxon>
    </lineage>
</organism>
<dbReference type="SUPFAM" id="SSF48695">
    <property type="entry name" value="Multiheme cytochromes"/>
    <property type="match status" value="1"/>
</dbReference>
<dbReference type="InterPro" id="IPR051829">
    <property type="entry name" value="Multiheme_Cytochr_ET"/>
</dbReference>
<protein>
    <recommendedName>
        <fullName evidence="3">Doubled CXXCH motif domain-containing protein</fullName>
    </recommendedName>
</protein>
<reference evidence="5" key="1">
    <citation type="submission" date="2006-02" db="EMBL/GenBank/DDBJ databases">
        <title>Complete sequence of chromosome of Rhodoferax ferrireducens DSM 15236.</title>
        <authorList>
            <person name="Copeland A."/>
            <person name="Lucas S."/>
            <person name="Lapidus A."/>
            <person name="Barry K."/>
            <person name="Detter J.C."/>
            <person name="Glavina del Rio T."/>
            <person name="Hammon N."/>
            <person name="Israni S."/>
            <person name="Pitluck S."/>
            <person name="Brettin T."/>
            <person name="Bruce D."/>
            <person name="Han C."/>
            <person name="Tapia R."/>
            <person name="Gilna P."/>
            <person name="Kiss H."/>
            <person name="Schmutz J."/>
            <person name="Larimer F."/>
            <person name="Land M."/>
            <person name="Kyrpides N."/>
            <person name="Ivanova N."/>
            <person name="Richardson P."/>
        </authorList>
    </citation>
    <scope>NUCLEOTIDE SEQUENCE [LARGE SCALE GENOMIC DNA]</scope>
    <source>
        <strain evidence="5">ATCC BAA-621 / DSM 15236 / T118</strain>
    </source>
</reference>
<feature type="chain" id="PRO_5004200861" description="Doubled CXXCH motif domain-containing protein" evidence="2">
    <location>
        <begin position="28"/>
        <end position="212"/>
    </location>
</feature>
<dbReference type="InterPro" id="IPR036280">
    <property type="entry name" value="Multihaem_cyt_sf"/>
</dbReference>
<dbReference type="Gene3D" id="1.10.1130.10">
    <property type="entry name" value="Flavocytochrome C3, Chain A"/>
    <property type="match status" value="1"/>
</dbReference>
<keyword evidence="1 2" id="KW-0732">Signal</keyword>
<feature type="domain" description="Doubled CXXCH motif" evidence="3">
    <location>
        <begin position="173"/>
        <end position="212"/>
    </location>
</feature>
<dbReference type="AlphaFoldDB" id="Q222N6"/>
<dbReference type="GO" id="GO:0016491">
    <property type="term" value="F:oxidoreductase activity"/>
    <property type="evidence" value="ECO:0007669"/>
    <property type="project" value="TreeGrafter"/>
</dbReference>
<dbReference type="KEGG" id="rfr:Rfer_0260"/>
<dbReference type="EMBL" id="CP000267">
    <property type="protein sequence ID" value="ABD68017.1"/>
    <property type="molecule type" value="Genomic_DNA"/>
</dbReference>
<evidence type="ECO:0000256" key="1">
    <source>
        <dbReference type="ARBA" id="ARBA00022729"/>
    </source>
</evidence>
<dbReference type="PANTHER" id="PTHR35038">
    <property type="entry name" value="DISSIMILATORY SULFITE REDUCTASE SIRA"/>
    <property type="match status" value="1"/>
</dbReference>
<dbReference type="Pfam" id="PF09699">
    <property type="entry name" value="Paired_CXXCH_1"/>
    <property type="match status" value="3"/>
</dbReference>
<dbReference type="PANTHER" id="PTHR35038:SF6">
    <property type="entry name" value="SURFACE LOCALIZED DECAHEME CYTOCHROME C LIPOPROTEIN"/>
    <property type="match status" value="1"/>
</dbReference>
<evidence type="ECO:0000313" key="4">
    <source>
        <dbReference type="EMBL" id="ABD68017.1"/>
    </source>
</evidence>
<dbReference type="RefSeq" id="WP_011462590.1">
    <property type="nucleotide sequence ID" value="NC_007908.1"/>
</dbReference>
<evidence type="ECO:0000313" key="5">
    <source>
        <dbReference type="Proteomes" id="UP000008332"/>
    </source>
</evidence>
<dbReference type="STRING" id="338969.Rfer_0260"/>
<dbReference type="NCBIfam" id="TIGR01905">
    <property type="entry name" value="paired_CXXCH_1"/>
    <property type="match status" value="1"/>
</dbReference>
<evidence type="ECO:0000259" key="3">
    <source>
        <dbReference type="Pfam" id="PF09699"/>
    </source>
</evidence>
<keyword evidence="5" id="KW-1185">Reference proteome</keyword>
<evidence type="ECO:0000256" key="2">
    <source>
        <dbReference type="SAM" id="SignalP"/>
    </source>
</evidence>
<gene>
    <name evidence="4" type="ordered locus">Rfer_0260</name>
</gene>
<accession>Q222N6</accession>
<proteinExistence type="predicted"/>